<name>A0A0J7JBP7_9GAMM</name>
<feature type="signal peptide" evidence="1">
    <location>
        <begin position="1"/>
        <end position="27"/>
    </location>
</feature>
<dbReference type="Proteomes" id="UP000036102">
    <property type="component" value="Unassembled WGS sequence"/>
</dbReference>
<evidence type="ECO:0000313" key="3">
    <source>
        <dbReference type="Proteomes" id="UP000036102"/>
    </source>
</evidence>
<dbReference type="EMBL" id="LFBU01000001">
    <property type="protein sequence ID" value="KMQ75552.1"/>
    <property type="molecule type" value="Genomic_DNA"/>
</dbReference>
<dbReference type="RefSeq" id="WP_227506676.1">
    <property type="nucleotide sequence ID" value="NZ_JADQCF010000004.1"/>
</dbReference>
<accession>A0A0J7JBP7</accession>
<evidence type="ECO:0000256" key="1">
    <source>
        <dbReference type="SAM" id="SignalP"/>
    </source>
</evidence>
<feature type="chain" id="PRO_5005289363" description="Lipoprotein" evidence="1">
    <location>
        <begin position="28"/>
        <end position="102"/>
    </location>
</feature>
<proteinExistence type="predicted"/>
<gene>
    <name evidence="2" type="ORF">Msub_11760</name>
</gene>
<sequence>MKLIGLMIIVAAAAVTGCQTSSQVSSAAMDGDGVTCNEIHQAFSAYNRDRQSAAAWAQLGAMISPSAGNYASMGVETAARYYDQIKAATNISLAVRGCQPVQ</sequence>
<evidence type="ECO:0000313" key="2">
    <source>
        <dbReference type="EMBL" id="KMQ75552.1"/>
    </source>
</evidence>
<dbReference type="PROSITE" id="PS51257">
    <property type="entry name" value="PROKAR_LIPOPROTEIN"/>
    <property type="match status" value="1"/>
</dbReference>
<protein>
    <recommendedName>
        <fullName evidence="4">Lipoprotein</fullName>
    </recommendedName>
</protein>
<keyword evidence="1" id="KW-0732">Signal</keyword>
<organism evidence="2 3">
    <name type="scientific">Marinobacter subterrani</name>
    <dbReference type="NCBI Taxonomy" id="1658765"/>
    <lineage>
        <taxon>Bacteria</taxon>
        <taxon>Pseudomonadati</taxon>
        <taxon>Pseudomonadota</taxon>
        <taxon>Gammaproteobacteria</taxon>
        <taxon>Pseudomonadales</taxon>
        <taxon>Marinobacteraceae</taxon>
        <taxon>Marinobacter</taxon>
    </lineage>
</organism>
<dbReference type="AlphaFoldDB" id="A0A0J7JBP7"/>
<comment type="caution">
    <text evidence="2">The sequence shown here is derived from an EMBL/GenBank/DDBJ whole genome shotgun (WGS) entry which is preliminary data.</text>
</comment>
<reference evidence="2 3" key="1">
    <citation type="submission" date="2015-06" db="EMBL/GenBank/DDBJ databases">
        <title>Marinobacter subterrani, a genetically tractable neutrophilic iron-oxidizing strain isolated from the Soudan Iron Mine.</title>
        <authorList>
            <person name="Bonis B.M."/>
            <person name="Gralnick J.A."/>
        </authorList>
    </citation>
    <scope>NUCLEOTIDE SEQUENCE [LARGE SCALE GENOMIC DNA]</scope>
    <source>
        <strain evidence="2 3">JG233</strain>
    </source>
</reference>
<evidence type="ECO:0008006" key="4">
    <source>
        <dbReference type="Google" id="ProtNLM"/>
    </source>
</evidence>
<dbReference type="PATRIC" id="fig|1658765.3.peg.1754"/>
<keyword evidence="3" id="KW-1185">Reference proteome</keyword>